<evidence type="ECO:0008006" key="5">
    <source>
        <dbReference type="Google" id="ProtNLM"/>
    </source>
</evidence>
<protein>
    <recommendedName>
        <fullName evidence="5">Secreted protein</fullName>
    </recommendedName>
</protein>
<accession>A0A843VDF5</accession>
<evidence type="ECO:0000256" key="2">
    <source>
        <dbReference type="SAM" id="SignalP"/>
    </source>
</evidence>
<dbReference type="AlphaFoldDB" id="A0A843VDF5"/>
<dbReference type="Proteomes" id="UP000652761">
    <property type="component" value="Unassembled WGS sequence"/>
</dbReference>
<evidence type="ECO:0000313" key="4">
    <source>
        <dbReference type="Proteomes" id="UP000652761"/>
    </source>
</evidence>
<gene>
    <name evidence="3" type="ORF">Taro_023098</name>
</gene>
<keyword evidence="2" id="KW-0732">Signal</keyword>
<reference evidence="3" key="1">
    <citation type="submission" date="2017-07" db="EMBL/GenBank/DDBJ databases">
        <title>Taro Niue Genome Assembly and Annotation.</title>
        <authorList>
            <person name="Atibalentja N."/>
            <person name="Keating K."/>
            <person name="Fields C.J."/>
        </authorList>
    </citation>
    <scope>NUCLEOTIDE SEQUENCE</scope>
    <source>
        <strain evidence="3">Niue_2</strain>
        <tissue evidence="3">Leaf</tissue>
    </source>
</reference>
<sequence>MAVTIVYFVACLTLTRGEVWTWVEDKPSVDVPDRLTSGSGALPVCVASHVMVTTCRFYRGSNRGVLHTVRHLSSGRAHAGRKRRGGSHGPHS</sequence>
<proteinExistence type="predicted"/>
<keyword evidence="4" id="KW-1185">Reference proteome</keyword>
<feature type="region of interest" description="Disordered" evidence="1">
    <location>
        <begin position="71"/>
        <end position="92"/>
    </location>
</feature>
<feature type="signal peptide" evidence="2">
    <location>
        <begin position="1"/>
        <end position="17"/>
    </location>
</feature>
<dbReference type="EMBL" id="NMUH01001247">
    <property type="protein sequence ID" value="MQL90503.1"/>
    <property type="molecule type" value="Genomic_DNA"/>
</dbReference>
<organism evidence="3 4">
    <name type="scientific">Colocasia esculenta</name>
    <name type="common">Wild taro</name>
    <name type="synonym">Arum esculentum</name>
    <dbReference type="NCBI Taxonomy" id="4460"/>
    <lineage>
        <taxon>Eukaryota</taxon>
        <taxon>Viridiplantae</taxon>
        <taxon>Streptophyta</taxon>
        <taxon>Embryophyta</taxon>
        <taxon>Tracheophyta</taxon>
        <taxon>Spermatophyta</taxon>
        <taxon>Magnoliopsida</taxon>
        <taxon>Liliopsida</taxon>
        <taxon>Araceae</taxon>
        <taxon>Aroideae</taxon>
        <taxon>Colocasieae</taxon>
        <taxon>Colocasia</taxon>
    </lineage>
</organism>
<evidence type="ECO:0000256" key="1">
    <source>
        <dbReference type="SAM" id="MobiDB-lite"/>
    </source>
</evidence>
<evidence type="ECO:0000313" key="3">
    <source>
        <dbReference type="EMBL" id="MQL90503.1"/>
    </source>
</evidence>
<name>A0A843VDF5_COLES</name>
<feature type="chain" id="PRO_5032377741" description="Secreted protein" evidence="2">
    <location>
        <begin position="18"/>
        <end position="92"/>
    </location>
</feature>
<comment type="caution">
    <text evidence="3">The sequence shown here is derived from an EMBL/GenBank/DDBJ whole genome shotgun (WGS) entry which is preliminary data.</text>
</comment>
<feature type="compositionally biased region" description="Basic residues" evidence="1">
    <location>
        <begin position="78"/>
        <end position="92"/>
    </location>
</feature>